<evidence type="ECO:0000256" key="1">
    <source>
        <dbReference type="SAM" id="MobiDB-lite"/>
    </source>
</evidence>
<reference evidence="2 3" key="1">
    <citation type="submission" date="2024-01" db="EMBL/GenBank/DDBJ databases">
        <title>Genome assemblies of Stephania.</title>
        <authorList>
            <person name="Yang L."/>
        </authorList>
    </citation>
    <scope>NUCLEOTIDE SEQUENCE [LARGE SCALE GENOMIC DNA]</scope>
    <source>
        <strain evidence="2">QJT</strain>
        <tissue evidence="2">Leaf</tissue>
    </source>
</reference>
<evidence type="ECO:0000313" key="2">
    <source>
        <dbReference type="EMBL" id="KAK9115848.1"/>
    </source>
</evidence>
<accession>A0AAP0IJ01</accession>
<organism evidence="2 3">
    <name type="scientific">Stephania japonica</name>
    <dbReference type="NCBI Taxonomy" id="461633"/>
    <lineage>
        <taxon>Eukaryota</taxon>
        <taxon>Viridiplantae</taxon>
        <taxon>Streptophyta</taxon>
        <taxon>Embryophyta</taxon>
        <taxon>Tracheophyta</taxon>
        <taxon>Spermatophyta</taxon>
        <taxon>Magnoliopsida</taxon>
        <taxon>Ranunculales</taxon>
        <taxon>Menispermaceae</taxon>
        <taxon>Menispermoideae</taxon>
        <taxon>Cissampelideae</taxon>
        <taxon>Stephania</taxon>
    </lineage>
</organism>
<gene>
    <name evidence="2" type="ORF">Sjap_014795</name>
</gene>
<comment type="caution">
    <text evidence="2">The sequence shown here is derived from an EMBL/GenBank/DDBJ whole genome shotgun (WGS) entry which is preliminary data.</text>
</comment>
<evidence type="ECO:0000313" key="3">
    <source>
        <dbReference type="Proteomes" id="UP001417504"/>
    </source>
</evidence>
<feature type="region of interest" description="Disordered" evidence="1">
    <location>
        <begin position="40"/>
        <end position="96"/>
    </location>
</feature>
<sequence>MAENWNLSRRKTTCGFLILLISLERKKREEGKKINREKKKKFWEKKTEAHGASVVKKMKGRFGPEPAPVRPTEPGRFGSEPVRSAQPGRFGLEPVRFGYEPPLKLKKKKERK</sequence>
<proteinExistence type="predicted"/>
<keyword evidence="3" id="KW-1185">Reference proteome</keyword>
<dbReference type="Proteomes" id="UP001417504">
    <property type="component" value="Unassembled WGS sequence"/>
</dbReference>
<dbReference type="AlphaFoldDB" id="A0AAP0IJ01"/>
<name>A0AAP0IJ01_9MAGN</name>
<dbReference type="EMBL" id="JBBNAE010000006">
    <property type="protein sequence ID" value="KAK9115848.1"/>
    <property type="molecule type" value="Genomic_DNA"/>
</dbReference>
<protein>
    <submittedName>
        <fullName evidence="2">Uncharacterized protein</fullName>
    </submittedName>
</protein>